<sequence>MSLTPPNSPRPVRPLRRVLTVLSYALEKLVTRNGQLLDILSKGESSGQPTRSRPGKSLSRFLGVRAPGISISKYLERIYKYTHFSLSCFVVGFVYMGRLVHRHPDSLVVSLNVHRRYNNAFYALVGGVSNVELNRLELELLFLLDFRVSVSSRVFQSYCLHL</sequence>
<protein>
    <submittedName>
        <fullName evidence="1">Uncharacterized protein</fullName>
    </submittedName>
</protein>
<reference evidence="2" key="1">
    <citation type="journal article" date="2023" name="Front. Plant Sci.">
        <title>Chromosomal-level genome assembly of Melastoma candidum provides insights into trichome evolution.</title>
        <authorList>
            <person name="Zhong Y."/>
            <person name="Wu W."/>
            <person name="Sun C."/>
            <person name="Zou P."/>
            <person name="Liu Y."/>
            <person name="Dai S."/>
            <person name="Zhou R."/>
        </authorList>
    </citation>
    <scope>NUCLEOTIDE SEQUENCE [LARGE SCALE GENOMIC DNA]</scope>
</reference>
<keyword evidence="2" id="KW-1185">Reference proteome</keyword>
<comment type="caution">
    <text evidence="1">The sequence shown here is derived from an EMBL/GenBank/DDBJ whole genome shotgun (WGS) entry which is preliminary data.</text>
</comment>
<accession>A0ACB9QEG4</accession>
<dbReference type="EMBL" id="CM042885">
    <property type="protein sequence ID" value="KAI4363802.1"/>
    <property type="molecule type" value="Genomic_DNA"/>
</dbReference>
<evidence type="ECO:0000313" key="1">
    <source>
        <dbReference type="EMBL" id="KAI4363802.1"/>
    </source>
</evidence>
<organism evidence="1 2">
    <name type="scientific">Melastoma candidum</name>
    <dbReference type="NCBI Taxonomy" id="119954"/>
    <lineage>
        <taxon>Eukaryota</taxon>
        <taxon>Viridiplantae</taxon>
        <taxon>Streptophyta</taxon>
        <taxon>Embryophyta</taxon>
        <taxon>Tracheophyta</taxon>
        <taxon>Spermatophyta</taxon>
        <taxon>Magnoliopsida</taxon>
        <taxon>eudicotyledons</taxon>
        <taxon>Gunneridae</taxon>
        <taxon>Pentapetalae</taxon>
        <taxon>rosids</taxon>
        <taxon>malvids</taxon>
        <taxon>Myrtales</taxon>
        <taxon>Melastomataceae</taxon>
        <taxon>Melastomatoideae</taxon>
        <taxon>Melastomateae</taxon>
        <taxon>Melastoma</taxon>
    </lineage>
</organism>
<name>A0ACB9QEG4_9MYRT</name>
<evidence type="ECO:0000313" key="2">
    <source>
        <dbReference type="Proteomes" id="UP001057402"/>
    </source>
</evidence>
<proteinExistence type="predicted"/>
<gene>
    <name evidence="1" type="ORF">MLD38_019974</name>
</gene>
<dbReference type="Proteomes" id="UP001057402">
    <property type="component" value="Chromosome 6"/>
</dbReference>